<feature type="domain" description="RNA polymerase sigma-70" evidence="5">
    <location>
        <begin position="53"/>
        <end position="66"/>
    </location>
</feature>
<reference evidence="6 7" key="1">
    <citation type="submission" date="2022-08" db="EMBL/GenBank/DDBJ databases">
        <title>Bacterial and archaeal communities from various locations to study Microbial Dark Matter (Phase II).</title>
        <authorList>
            <person name="Stepanauskas R."/>
        </authorList>
    </citation>
    <scope>NUCLEOTIDE SEQUENCE [LARGE SCALE GENOMIC DNA]</scope>
    <source>
        <strain evidence="6 7">PD1</strain>
    </source>
</reference>
<evidence type="ECO:0000256" key="2">
    <source>
        <dbReference type="ARBA" id="ARBA00023082"/>
    </source>
</evidence>
<dbReference type="EMBL" id="JANUCP010000003">
    <property type="protein sequence ID" value="MCS3919330.1"/>
    <property type="molecule type" value="Genomic_DNA"/>
</dbReference>
<keyword evidence="2" id="KW-0731">Sigma factor</keyword>
<dbReference type="InterPro" id="IPR007630">
    <property type="entry name" value="RNA_pol_sigma70_r4"/>
</dbReference>
<dbReference type="NCBIfam" id="TIGR02937">
    <property type="entry name" value="sigma70-ECF"/>
    <property type="match status" value="1"/>
</dbReference>
<gene>
    <name evidence="6" type="ORF">M2350_001743</name>
</gene>
<dbReference type="PIRSF" id="PIRSF000770">
    <property type="entry name" value="RNA_pol_sigma-SigE/K"/>
    <property type="match status" value="1"/>
</dbReference>
<dbReference type="PRINTS" id="PR00046">
    <property type="entry name" value="SIGMA70FCT"/>
</dbReference>
<keyword evidence="6" id="KW-0966">Cell projection</keyword>
<evidence type="ECO:0000256" key="4">
    <source>
        <dbReference type="ARBA" id="ARBA00023163"/>
    </source>
</evidence>
<dbReference type="Proteomes" id="UP001204798">
    <property type="component" value="Unassembled WGS sequence"/>
</dbReference>
<evidence type="ECO:0000313" key="7">
    <source>
        <dbReference type="Proteomes" id="UP001204798"/>
    </source>
</evidence>
<dbReference type="Gene3D" id="1.10.1740.10">
    <property type="match status" value="1"/>
</dbReference>
<organism evidence="6 7">
    <name type="scientific">Candidatus Fervidibacter sacchari</name>
    <dbReference type="NCBI Taxonomy" id="1448929"/>
    <lineage>
        <taxon>Bacteria</taxon>
        <taxon>Candidatus Fervidibacterota</taxon>
        <taxon>Candidatus Fervidibacter</taxon>
    </lineage>
</organism>
<keyword evidence="6" id="KW-0969">Cilium</keyword>
<dbReference type="InterPro" id="IPR007627">
    <property type="entry name" value="RNA_pol_sigma70_r2"/>
</dbReference>
<evidence type="ECO:0000256" key="3">
    <source>
        <dbReference type="ARBA" id="ARBA00023125"/>
    </source>
</evidence>
<dbReference type="PROSITE" id="PS00715">
    <property type="entry name" value="SIGMA70_1"/>
    <property type="match status" value="1"/>
</dbReference>
<keyword evidence="1" id="KW-0805">Transcription regulation</keyword>
<dbReference type="Gene3D" id="1.20.140.160">
    <property type="match status" value="1"/>
</dbReference>
<keyword evidence="7" id="KW-1185">Reference proteome</keyword>
<name>A0ABT2ER02_9BACT</name>
<dbReference type="NCBIfam" id="TIGR02479">
    <property type="entry name" value="FliA_WhiG"/>
    <property type="match status" value="1"/>
</dbReference>
<comment type="caution">
    <text evidence="6">The sequence shown here is derived from an EMBL/GenBank/DDBJ whole genome shotgun (WGS) entry which is preliminary data.</text>
</comment>
<dbReference type="NCBIfam" id="NF005413">
    <property type="entry name" value="PRK06986.1"/>
    <property type="match status" value="1"/>
</dbReference>
<dbReference type="RefSeq" id="WP_259095653.1">
    <property type="nucleotide sequence ID" value="NZ_CP130454.1"/>
</dbReference>
<dbReference type="SUPFAM" id="SSF88946">
    <property type="entry name" value="Sigma2 domain of RNA polymerase sigma factors"/>
    <property type="match status" value="1"/>
</dbReference>
<keyword evidence="6" id="KW-0282">Flagellum</keyword>
<sequence>MMTAKELEQCWRTYQANRDENSREALVQAYLHLVKRVVARIKPLLPPSVEEGDLISYGLIGLLEAIDRFDQTRGVPFEAFATQRIRGAIVDGLRQMGWVPRSAYQRAKQLQETIETLEQRLGHSPSEQELADELGLTEEEFSDFVMEAAPVTILPLEELLPLAERANEQDIFEEHRRRELVEILAQAIEQLPEKERLVITLYFYEQLTLKEIAKVMKLTEGRVCQLKTQALMRLRAALKRAGW</sequence>
<protein>
    <submittedName>
        <fullName evidence="6">RNA polymerase sigma factor for flagellar operon FliA</fullName>
    </submittedName>
</protein>
<dbReference type="Pfam" id="PF04539">
    <property type="entry name" value="Sigma70_r3"/>
    <property type="match status" value="1"/>
</dbReference>
<dbReference type="InterPro" id="IPR000943">
    <property type="entry name" value="RNA_pol_sigma70"/>
</dbReference>
<proteinExistence type="predicted"/>
<keyword evidence="3" id="KW-0238">DNA-binding</keyword>
<dbReference type="InterPro" id="IPR007624">
    <property type="entry name" value="RNA_pol_sigma70_r3"/>
</dbReference>
<dbReference type="InterPro" id="IPR012845">
    <property type="entry name" value="RNA_pol_sigma_FliA_WhiG"/>
</dbReference>
<dbReference type="PANTHER" id="PTHR30385">
    <property type="entry name" value="SIGMA FACTOR F FLAGELLAR"/>
    <property type="match status" value="1"/>
</dbReference>
<evidence type="ECO:0000313" key="6">
    <source>
        <dbReference type="EMBL" id="MCS3919330.1"/>
    </source>
</evidence>
<dbReference type="CDD" id="cd06171">
    <property type="entry name" value="Sigma70_r4"/>
    <property type="match status" value="1"/>
</dbReference>
<keyword evidence="4" id="KW-0804">Transcription</keyword>
<dbReference type="InterPro" id="IPR013325">
    <property type="entry name" value="RNA_pol_sigma_r2"/>
</dbReference>
<dbReference type="Pfam" id="PF04545">
    <property type="entry name" value="Sigma70_r4"/>
    <property type="match status" value="1"/>
</dbReference>
<dbReference type="PANTHER" id="PTHR30385:SF7">
    <property type="entry name" value="RNA POLYMERASE SIGMA FACTOR FLIA"/>
    <property type="match status" value="1"/>
</dbReference>
<dbReference type="InterPro" id="IPR013324">
    <property type="entry name" value="RNA_pol_sigma_r3/r4-like"/>
</dbReference>
<dbReference type="Pfam" id="PF04542">
    <property type="entry name" value="Sigma70_r2"/>
    <property type="match status" value="1"/>
</dbReference>
<dbReference type="SUPFAM" id="SSF88659">
    <property type="entry name" value="Sigma3 and sigma4 domains of RNA polymerase sigma factors"/>
    <property type="match status" value="2"/>
</dbReference>
<accession>A0ABT2ER02</accession>
<evidence type="ECO:0000259" key="5">
    <source>
        <dbReference type="PROSITE" id="PS00715"/>
    </source>
</evidence>
<evidence type="ECO:0000256" key="1">
    <source>
        <dbReference type="ARBA" id="ARBA00023015"/>
    </source>
</evidence>
<dbReference type="InterPro" id="IPR014284">
    <property type="entry name" value="RNA_pol_sigma-70_dom"/>
</dbReference>